<feature type="chain" id="PRO_5025573621" evidence="8">
    <location>
        <begin position="29"/>
        <end position="538"/>
    </location>
</feature>
<dbReference type="GO" id="GO:0016491">
    <property type="term" value="F:oxidoreductase activity"/>
    <property type="evidence" value="ECO:0007669"/>
    <property type="project" value="InterPro"/>
</dbReference>
<keyword evidence="6" id="KW-1015">Disulfide bond</keyword>
<evidence type="ECO:0000313" key="10">
    <source>
        <dbReference type="EMBL" id="KAE9591603.1"/>
    </source>
</evidence>
<dbReference type="Gene3D" id="3.40.462.20">
    <property type="match status" value="1"/>
</dbReference>
<feature type="signal peptide" evidence="8">
    <location>
        <begin position="1"/>
        <end position="28"/>
    </location>
</feature>
<dbReference type="InterPro" id="IPR016169">
    <property type="entry name" value="FAD-bd_PCMH_sub2"/>
</dbReference>
<dbReference type="SUPFAM" id="SSF56176">
    <property type="entry name" value="FAD-binding/transporter-associated domain-like"/>
    <property type="match status" value="1"/>
</dbReference>
<dbReference type="EMBL" id="WOCE01000020">
    <property type="protein sequence ID" value="KAE9591603.1"/>
    <property type="molecule type" value="Genomic_DNA"/>
</dbReference>
<evidence type="ECO:0000256" key="6">
    <source>
        <dbReference type="ARBA" id="ARBA00023157"/>
    </source>
</evidence>
<reference evidence="11" key="1">
    <citation type="journal article" date="2020" name="Nat. Commun.">
        <title>Genome sequence of the cluster root forming white lupin.</title>
        <authorList>
            <person name="Hufnagel B."/>
            <person name="Marques A."/>
            <person name="Soriano A."/>
            <person name="Marques L."/>
            <person name="Divol F."/>
            <person name="Doumas P."/>
            <person name="Sallet E."/>
            <person name="Mancinotti D."/>
            <person name="Carrere S."/>
            <person name="Marande W."/>
            <person name="Arribat S."/>
            <person name="Keller J."/>
            <person name="Huneau C."/>
            <person name="Blein T."/>
            <person name="Aime D."/>
            <person name="Laguerre M."/>
            <person name="Taylor J."/>
            <person name="Schubert V."/>
            <person name="Nelson M."/>
            <person name="Geu-Flores F."/>
            <person name="Crespi M."/>
            <person name="Gallardo-Guerrero K."/>
            <person name="Delaux P.-M."/>
            <person name="Salse J."/>
            <person name="Berges H."/>
            <person name="Guyot R."/>
            <person name="Gouzy J."/>
            <person name="Peret B."/>
        </authorList>
    </citation>
    <scope>NUCLEOTIDE SEQUENCE [LARGE SCALE GENOMIC DNA]</scope>
    <source>
        <strain evidence="11">cv. Amiga</strain>
    </source>
</reference>
<dbReference type="Proteomes" id="UP000447434">
    <property type="component" value="Chromosome 20"/>
</dbReference>
<dbReference type="Pfam" id="PF01565">
    <property type="entry name" value="FAD_binding_4"/>
    <property type="match status" value="1"/>
</dbReference>
<evidence type="ECO:0000256" key="4">
    <source>
        <dbReference type="ARBA" id="ARBA00022729"/>
    </source>
</evidence>
<evidence type="ECO:0000256" key="1">
    <source>
        <dbReference type="ARBA" id="ARBA00001974"/>
    </source>
</evidence>
<dbReference type="Gene3D" id="3.30.43.10">
    <property type="entry name" value="Uridine Diphospho-n-acetylenolpyruvylglucosamine Reductase, domain 2"/>
    <property type="match status" value="1"/>
</dbReference>
<keyword evidence="3" id="KW-0285">Flavoprotein</keyword>
<keyword evidence="5" id="KW-0274">FAD</keyword>
<comment type="caution">
    <text evidence="10">The sequence shown here is derived from an EMBL/GenBank/DDBJ whole genome shotgun (WGS) entry which is preliminary data.</text>
</comment>
<organism evidence="10 11">
    <name type="scientific">Lupinus albus</name>
    <name type="common">White lupine</name>
    <name type="synonym">Lupinus termis</name>
    <dbReference type="NCBI Taxonomy" id="3870"/>
    <lineage>
        <taxon>Eukaryota</taxon>
        <taxon>Viridiplantae</taxon>
        <taxon>Streptophyta</taxon>
        <taxon>Embryophyta</taxon>
        <taxon>Tracheophyta</taxon>
        <taxon>Spermatophyta</taxon>
        <taxon>Magnoliopsida</taxon>
        <taxon>eudicotyledons</taxon>
        <taxon>Gunneridae</taxon>
        <taxon>Pentapetalae</taxon>
        <taxon>rosids</taxon>
        <taxon>fabids</taxon>
        <taxon>Fabales</taxon>
        <taxon>Fabaceae</taxon>
        <taxon>Papilionoideae</taxon>
        <taxon>50 kb inversion clade</taxon>
        <taxon>genistoids sensu lato</taxon>
        <taxon>core genistoids</taxon>
        <taxon>Genisteae</taxon>
        <taxon>Lupinus</taxon>
    </lineage>
</organism>
<dbReference type="PANTHER" id="PTHR32448">
    <property type="entry name" value="OS08G0158400 PROTEIN"/>
    <property type="match status" value="1"/>
</dbReference>
<keyword evidence="4 8" id="KW-0732">Signal</keyword>
<dbReference type="PROSITE" id="PS51387">
    <property type="entry name" value="FAD_PCMH"/>
    <property type="match status" value="1"/>
</dbReference>
<keyword evidence="11" id="KW-1185">Reference proteome</keyword>
<dbReference type="InterPro" id="IPR036318">
    <property type="entry name" value="FAD-bd_PCMH-like_sf"/>
</dbReference>
<dbReference type="InterPro" id="IPR012951">
    <property type="entry name" value="BBE"/>
</dbReference>
<name>A0A6A4NHJ8_LUPAL</name>
<dbReference type="OrthoDB" id="407275at2759"/>
<comment type="similarity">
    <text evidence="2">Belongs to the oxygen-dependent FAD-linked oxidoreductase family.</text>
</comment>
<evidence type="ECO:0000256" key="3">
    <source>
        <dbReference type="ARBA" id="ARBA00022630"/>
    </source>
</evidence>
<dbReference type="InterPro" id="IPR006094">
    <property type="entry name" value="Oxid_FAD_bind_N"/>
</dbReference>
<evidence type="ECO:0000256" key="8">
    <source>
        <dbReference type="SAM" id="SignalP"/>
    </source>
</evidence>
<dbReference type="InterPro" id="IPR016167">
    <property type="entry name" value="FAD-bd_PCMH_sub1"/>
</dbReference>
<dbReference type="InterPro" id="IPR016166">
    <property type="entry name" value="FAD-bd_PCMH"/>
</dbReference>
<feature type="domain" description="FAD-binding PCMH-type" evidence="9">
    <location>
        <begin position="79"/>
        <end position="253"/>
    </location>
</feature>
<dbReference type="GO" id="GO:0071949">
    <property type="term" value="F:FAD binding"/>
    <property type="evidence" value="ECO:0007669"/>
    <property type="project" value="InterPro"/>
</dbReference>
<keyword evidence="7" id="KW-0325">Glycoprotein</keyword>
<gene>
    <name evidence="10" type="ORF">Lalb_Chr20g0120211</name>
</gene>
<accession>A0A6A4NHJ8</accession>
<protein>
    <submittedName>
        <fullName evidence="10">Putative tetrahydroberberine oxidase</fullName>
    </submittedName>
</protein>
<proteinExistence type="inferred from homology"/>
<evidence type="ECO:0000256" key="7">
    <source>
        <dbReference type="ARBA" id="ARBA00023180"/>
    </source>
</evidence>
<evidence type="ECO:0000259" key="9">
    <source>
        <dbReference type="PROSITE" id="PS51387"/>
    </source>
</evidence>
<dbReference type="Gene3D" id="3.30.465.10">
    <property type="match status" value="1"/>
</dbReference>
<evidence type="ECO:0000313" key="11">
    <source>
        <dbReference type="Proteomes" id="UP000447434"/>
    </source>
</evidence>
<comment type="cofactor">
    <cofactor evidence="1">
        <name>FAD</name>
        <dbReference type="ChEBI" id="CHEBI:57692"/>
    </cofactor>
</comment>
<evidence type="ECO:0000256" key="2">
    <source>
        <dbReference type="ARBA" id="ARBA00005466"/>
    </source>
</evidence>
<dbReference type="AlphaFoldDB" id="A0A6A4NHJ8"/>
<dbReference type="GO" id="GO:1901696">
    <property type="term" value="P:cannabinoid biosynthetic process"/>
    <property type="evidence" value="ECO:0007669"/>
    <property type="project" value="UniProtKB-ARBA"/>
</dbReference>
<sequence length="538" mass="60193">MGILSLSRISLLLLPIVLLLSFLCSASAANSSNNTFFDCLVSQSNPSYPITSAIFTPQNTSFSSVLQAYIRNLRFNTSTTRKPDLIVTASHYTHVQAAVICGQKHNLQMKIRSGGHDYEGVSYVAEVPFFLLDMFNLRSIEVDIKSETAWVQAGAIVGEVYYRIAEKSKVHGFPAAVGPSVGIGGHISGGGYGNMMRKYGLSVDHVIDAQLIDAQGRLLDRKSMGEDLFWAIRGGGGASFGVVLSYKINLVRVPESVTVFQVRKTLEENATDIVYNWQHVAPNIDNDLFIRIVLDVVNGTQNGTKTVRATFLALYLGDSKSLLSLLNEKFPQLGLKQSDCIETSWLRSVLFFINVNVTAPVDILINRQPPSLSYFKRKSDYEQKPISKEGLEGIWKKMIELVDAILYFNPYGGKMAEIPSTEVPFPHRAGNLWKVQYQANWNQPGKEVADHYINLTRELHEYMTPFVSNNPRGAFFNYKDLDLGINHNGKGSYDEGRVYGVEYFKDNFNRLVEIKTKVDSGNFFRNEQSIPILPHKKS</sequence>
<evidence type="ECO:0000256" key="5">
    <source>
        <dbReference type="ARBA" id="ARBA00022827"/>
    </source>
</evidence>
<dbReference type="FunFam" id="3.30.43.10:FF:000004">
    <property type="entry name" value="Berberine bridge enzyme-like 15"/>
    <property type="match status" value="1"/>
</dbReference>
<dbReference type="Pfam" id="PF08031">
    <property type="entry name" value="BBE"/>
    <property type="match status" value="1"/>
</dbReference>